<proteinExistence type="predicted"/>
<sequence length="306" mass="33352">MSTPITPDAPLCQALSCLPEKFVVDFANGIDVAREHVRVQRQRSAFFDRLYDGLTGQGTRRQAEINASLSDGLQASLQWLGELSHSLARSNWAIAQVNERVTALSGHVAQLAHYSADTREQLHALAQQLGERMQAMAREVARIDMTQQAKLGMDAAFSKWAAGRFAPLSPAGRCYATLEELRWGALGDYLRQCASPREHERLRQLVADKAVQHLAQDAGVRPHEAQHTLGVWLATPPARSAQAAQEAGDLQQALAYLADGTDAQGAPFVHSALQQRPAALVVPLIADARRLAEAMVDEVFPEKIAA</sequence>
<dbReference type="InterPro" id="IPR025599">
    <property type="entry name" value="YjcZ"/>
</dbReference>
<reference evidence="1 2" key="1">
    <citation type="submission" date="2017-08" db="EMBL/GenBank/DDBJ databases">
        <title>WGS of Clinical strains of the CDC Group NO-1 linked to zoonotic infections in humans.</title>
        <authorList>
            <person name="Bernier A.-M."/>
            <person name="Bernard K."/>
        </authorList>
    </citation>
    <scope>NUCLEOTIDE SEQUENCE [LARGE SCALE GENOMIC DNA]</scope>
    <source>
        <strain evidence="1 2">NML79-0751</strain>
    </source>
</reference>
<gene>
    <name evidence="1" type="ORF">CK623_09575</name>
</gene>
<evidence type="ECO:0000313" key="1">
    <source>
        <dbReference type="EMBL" id="PAT39623.1"/>
    </source>
</evidence>
<name>A0A2A2APD4_9BURK</name>
<comment type="caution">
    <text evidence="1">The sequence shown here is derived from an EMBL/GenBank/DDBJ whole genome shotgun (WGS) entry which is preliminary data.</text>
</comment>
<evidence type="ECO:0008006" key="3">
    <source>
        <dbReference type="Google" id="ProtNLM"/>
    </source>
</evidence>
<protein>
    <recommendedName>
        <fullName evidence="3">Chemotaxis protein</fullName>
    </recommendedName>
</protein>
<dbReference type="EMBL" id="NSJD01000015">
    <property type="protein sequence ID" value="PAT39623.1"/>
    <property type="molecule type" value="Genomic_DNA"/>
</dbReference>
<evidence type="ECO:0000313" key="2">
    <source>
        <dbReference type="Proteomes" id="UP000218644"/>
    </source>
</evidence>
<accession>A0A2A2APD4</accession>
<organism evidence="1 2">
    <name type="scientific">Vandammella animalimorsus</name>
    <dbReference type="NCBI Taxonomy" id="2029117"/>
    <lineage>
        <taxon>Bacteria</taxon>
        <taxon>Pseudomonadati</taxon>
        <taxon>Pseudomonadota</taxon>
        <taxon>Betaproteobacteria</taxon>
        <taxon>Burkholderiales</taxon>
        <taxon>Comamonadaceae</taxon>
        <taxon>Vandammella</taxon>
    </lineage>
</organism>
<dbReference type="AlphaFoldDB" id="A0A2A2APD4"/>
<dbReference type="Pfam" id="PF13990">
    <property type="entry name" value="YjcZ"/>
    <property type="match status" value="1"/>
</dbReference>
<dbReference type="Proteomes" id="UP000218644">
    <property type="component" value="Unassembled WGS sequence"/>
</dbReference>